<name>A0ABU5H111_9BACT</name>
<organism evidence="1 2">
    <name type="scientific">Hyalangium rubrum</name>
    <dbReference type="NCBI Taxonomy" id="3103134"/>
    <lineage>
        <taxon>Bacteria</taxon>
        <taxon>Pseudomonadati</taxon>
        <taxon>Myxococcota</taxon>
        <taxon>Myxococcia</taxon>
        <taxon>Myxococcales</taxon>
        <taxon>Cystobacterineae</taxon>
        <taxon>Archangiaceae</taxon>
        <taxon>Hyalangium</taxon>
    </lineage>
</organism>
<reference evidence="1 2" key="1">
    <citation type="submission" date="2023-12" db="EMBL/GenBank/DDBJ databases">
        <title>the genome sequence of Hyalangium sp. s54d21.</title>
        <authorList>
            <person name="Zhang X."/>
        </authorList>
    </citation>
    <scope>NUCLEOTIDE SEQUENCE [LARGE SCALE GENOMIC DNA]</scope>
    <source>
        <strain evidence="2">s54d21</strain>
    </source>
</reference>
<dbReference type="RefSeq" id="WP_321545849.1">
    <property type="nucleotide sequence ID" value="NZ_JAXIVS010000003.1"/>
</dbReference>
<dbReference type="EMBL" id="JAXIVS010000003">
    <property type="protein sequence ID" value="MDY7227134.1"/>
    <property type="molecule type" value="Genomic_DNA"/>
</dbReference>
<protein>
    <recommendedName>
        <fullName evidence="3">Four helix bundle protein</fullName>
    </recommendedName>
</protein>
<accession>A0ABU5H111</accession>
<proteinExistence type="predicted"/>
<gene>
    <name evidence="1" type="ORF">SYV04_12060</name>
</gene>
<evidence type="ECO:0000313" key="1">
    <source>
        <dbReference type="EMBL" id="MDY7227134.1"/>
    </source>
</evidence>
<evidence type="ECO:0000313" key="2">
    <source>
        <dbReference type="Proteomes" id="UP001291309"/>
    </source>
</evidence>
<sequence length="110" mass="12469">MVAMYADNCAQLVDDTTRFPSVSRALARASEREVVCIGARAYFSCLANLWIEVSKKKDRPSMALSQALLQYQLRLEQEVLEACKDLDELPELTALLKTVETAWMNSLKKR</sequence>
<dbReference type="Proteomes" id="UP001291309">
    <property type="component" value="Unassembled WGS sequence"/>
</dbReference>
<evidence type="ECO:0008006" key="3">
    <source>
        <dbReference type="Google" id="ProtNLM"/>
    </source>
</evidence>
<keyword evidence="2" id="KW-1185">Reference proteome</keyword>
<comment type="caution">
    <text evidence="1">The sequence shown here is derived from an EMBL/GenBank/DDBJ whole genome shotgun (WGS) entry which is preliminary data.</text>
</comment>